<reference evidence="1 2" key="2">
    <citation type="journal article" date="2010" name="J. Bacteriol.">
        <title>Complete genome sequence of Beijerinckia indica subsp. indica.</title>
        <authorList>
            <person name="Tamas I."/>
            <person name="Dedysh S.N."/>
            <person name="Liesack W."/>
            <person name="Stott M.B."/>
            <person name="Alam M."/>
            <person name="Murrell J.C."/>
            <person name="Dunfield P.F."/>
        </authorList>
    </citation>
    <scope>NUCLEOTIDE SEQUENCE [LARGE SCALE GENOMIC DNA]</scope>
    <source>
        <strain evidence="2">ATCC 9039 / DSM 1715 / NCIMB 8712</strain>
    </source>
</reference>
<accession>B2ICE2</accession>
<name>B2ICE2_BEII9</name>
<protein>
    <submittedName>
        <fullName evidence="1">Uncharacterized protein</fullName>
    </submittedName>
</protein>
<organism evidence="1 2">
    <name type="scientific">Beijerinckia indica subsp. indica (strain ATCC 9039 / DSM 1715 / NCIMB 8712)</name>
    <dbReference type="NCBI Taxonomy" id="395963"/>
    <lineage>
        <taxon>Bacteria</taxon>
        <taxon>Pseudomonadati</taxon>
        <taxon>Pseudomonadota</taxon>
        <taxon>Alphaproteobacteria</taxon>
        <taxon>Hyphomicrobiales</taxon>
        <taxon>Beijerinckiaceae</taxon>
        <taxon>Beijerinckia</taxon>
    </lineage>
</organism>
<evidence type="ECO:0000313" key="1">
    <source>
        <dbReference type="EMBL" id="ACB96739.1"/>
    </source>
</evidence>
<gene>
    <name evidence="1" type="ordered locus">Bind_3179</name>
</gene>
<dbReference type="AlphaFoldDB" id="B2ICE2"/>
<proteinExistence type="predicted"/>
<dbReference type="STRING" id="395963.Bind_3179"/>
<dbReference type="Proteomes" id="UP000001695">
    <property type="component" value="Chromosome"/>
</dbReference>
<sequence>MDWRRQIRSFSPRVALEAYHRPAFQPAYKQWPTDGEKIHAAGYSVERHGDCDVIRPQWPGNRLRIGRPRALPVVGKYDG</sequence>
<dbReference type="KEGG" id="bid:Bind_3179"/>
<evidence type="ECO:0000313" key="2">
    <source>
        <dbReference type="Proteomes" id="UP000001695"/>
    </source>
</evidence>
<keyword evidence="2" id="KW-1185">Reference proteome</keyword>
<dbReference type="EMBL" id="CP001016">
    <property type="protein sequence ID" value="ACB96739.1"/>
    <property type="molecule type" value="Genomic_DNA"/>
</dbReference>
<reference evidence="2" key="1">
    <citation type="submission" date="2008-03" db="EMBL/GenBank/DDBJ databases">
        <title>Complete sequence of chromosome of Beijerinckia indica subsp. indica ATCC 9039.</title>
        <authorList>
            <consortium name="US DOE Joint Genome Institute"/>
            <person name="Copeland A."/>
            <person name="Lucas S."/>
            <person name="Lapidus A."/>
            <person name="Glavina del Rio T."/>
            <person name="Dalin E."/>
            <person name="Tice H."/>
            <person name="Bruce D."/>
            <person name="Goodwin L."/>
            <person name="Pitluck S."/>
            <person name="LaButti K."/>
            <person name="Schmutz J."/>
            <person name="Larimer F."/>
            <person name="Land M."/>
            <person name="Hauser L."/>
            <person name="Kyrpides N."/>
            <person name="Mikhailova N."/>
            <person name="Dunfield P.F."/>
            <person name="Dedysh S.N."/>
            <person name="Liesack W."/>
            <person name="Saw J.H."/>
            <person name="Alam M."/>
            <person name="Chen Y."/>
            <person name="Murrell J.C."/>
            <person name="Richardson P."/>
        </authorList>
    </citation>
    <scope>NUCLEOTIDE SEQUENCE [LARGE SCALE GENOMIC DNA]</scope>
    <source>
        <strain evidence="2">ATCC 9039 / DSM 1715 / NCIMB 8712</strain>
    </source>
</reference>
<dbReference type="HOGENOM" id="CLU_2598944_0_0_5"/>